<proteinExistence type="predicted"/>
<feature type="region of interest" description="Disordered" evidence="1">
    <location>
        <begin position="208"/>
        <end position="231"/>
    </location>
</feature>
<evidence type="ECO:0000313" key="3">
    <source>
        <dbReference type="Proteomes" id="UP000789595"/>
    </source>
</evidence>
<comment type="caution">
    <text evidence="2">The sequence shown here is derived from an EMBL/GenBank/DDBJ whole genome shotgun (WGS) entry which is preliminary data.</text>
</comment>
<organism evidence="2 3">
    <name type="scientific">Pelagomonas calceolata</name>
    <dbReference type="NCBI Taxonomy" id="35677"/>
    <lineage>
        <taxon>Eukaryota</taxon>
        <taxon>Sar</taxon>
        <taxon>Stramenopiles</taxon>
        <taxon>Ochrophyta</taxon>
        <taxon>Pelagophyceae</taxon>
        <taxon>Pelagomonadales</taxon>
        <taxon>Pelagomonadaceae</taxon>
        <taxon>Pelagomonas</taxon>
    </lineage>
</organism>
<evidence type="ECO:0000256" key="1">
    <source>
        <dbReference type="SAM" id="MobiDB-lite"/>
    </source>
</evidence>
<name>A0A8J2WXT3_9STRA</name>
<dbReference type="EMBL" id="CAKKNE010000003">
    <property type="protein sequence ID" value="CAH0372772.1"/>
    <property type="molecule type" value="Genomic_DNA"/>
</dbReference>
<dbReference type="AlphaFoldDB" id="A0A8J2WXT3"/>
<protein>
    <submittedName>
        <fullName evidence="2">Uncharacterized protein</fullName>
    </submittedName>
</protein>
<evidence type="ECO:0000313" key="2">
    <source>
        <dbReference type="EMBL" id="CAH0372772.1"/>
    </source>
</evidence>
<reference evidence="2" key="1">
    <citation type="submission" date="2021-11" db="EMBL/GenBank/DDBJ databases">
        <authorList>
            <consortium name="Genoscope - CEA"/>
            <person name="William W."/>
        </authorList>
    </citation>
    <scope>NUCLEOTIDE SEQUENCE</scope>
</reference>
<feature type="compositionally biased region" description="Basic residues" evidence="1">
    <location>
        <begin position="208"/>
        <end position="218"/>
    </location>
</feature>
<accession>A0A8J2WXT3</accession>
<keyword evidence="3" id="KW-1185">Reference proteome</keyword>
<sequence>MTLNEEEAVFLSFLLAPPRRDALSLDAQADGLPLAHDRRGLERLPTTHDALDEVGVVADLGREEALAVPAERKLARECQEPTLVEAPRPAGAPAELCRAVGEAPRPRDLDLVVAAPQHAELPLGPDEIRWRIGLLGGRRRGVATDRAVWAQRRAGSDGVVVVRPHHRRAIRGHGRAEHVHARRARGQARRRRRWHRVGGGRVERIGARRAPHARARWRRGAEASRAPTEQP</sequence>
<dbReference type="Proteomes" id="UP000789595">
    <property type="component" value="Unassembled WGS sequence"/>
</dbReference>
<gene>
    <name evidence="2" type="ORF">PECAL_3P28070</name>
</gene>